<accession>A0ABP7NJC7</accession>
<dbReference type="EMBL" id="BAAAZW010000001">
    <property type="protein sequence ID" value="GAA3948529.1"/>
    <property type="molecule type" value="Genomic_DNA"/>
</dbReference>
<feature type="compositionally biased region" description="Low complexity" evidence="1">
    <location>
        <begin position="373"/>
        <end position="388"/>
    </location>
</feature>
<feature type="region of interest" description="Disordered" evidence="1">
    <location>
        <begin position="485"/>
        <end position="534"/>
    </location>
</feature>
<dbReference type="InterPro" id="IPR046704">
    <property type="entry name" value="DUF6777"/>
</dbReference>
<evidence type="ECO:0000256" key="2">
    <source>
        <dbReference type="SAM" id="Phobius"/>
    </source>
</evidence>
<name>A0ABP7NJC7_9ACTN</name>
<keyword evidence="2" id="KW-0812">Transmembrane</keyword>
<keyword evidence="2" id="KW-1133">Transmembrane helix</keyword>
<evidence type="ECO:0000313" key="4">
    <source>
        <dbReference type="EMBL" id="GAA3948529.1"/>
    </source>
</evidence>
<comment type="caution">
    <text evidence="4">The sequence shown here is derived from an EMBL/GenBank/DDBJ whole genome shotgun (WGS) entry which is preliminary data.</text>
</comment>
<keyword evidence="2" id="KW-0472">Membrane</keyword>
<feature type="domain" description="DUF6777" evidence="3">
    <location>
        <begin position="113"/>
        <end position="263"/>
    </location>
</feature>
<feature type="transmembrane region" description="Helical" evidence="2">
    <location>
        <begin position="38"/>
        <end position="57"/>
    </location>
</feature>
<feature type="compositionally biased region" description="Pro residues" evidence="1">
    <location>
        <begin position="1"/>
        <end position="19"/>
    </location>
</feature>
<dbReference type="RefSeq" id="WP_344779730.1">
    <property type="nucleotide sequence ID" value="NZ_BAAAZW010000001.1"/>
</dbReference>
<keyword evidence="5" id="KW-1185">Reference proteome</keyword>
<feature type="region of interest" description="Disordered" evidence="1">
    <location>
        <begin position="350"/>
        <end position="394"/>
    </location>
</feature>
<dbReference type="Pfam" id="PF20568">
    <property type="entry name" value="DUF6777"/>
    <property type="match status" value="1"/>
</dbReference>
<protein>
    <recommendedName>
        <fullName evidence="3">DUF6777 domain-containing protein</fullName>
    </recommendedName>
</protein>
<proteinExistence type="predicted"/>
<evidence type="ECO:0000313" key="5">
    <source>
        <dbReference type="Proteomes" id="UP001418444"/>
    </source>
</evidence>
<reference evidence="5" key="1">
    <citation type="journal article" date="2019" name="Int. J. Syst. Evol. Microbiol.">
        <title>The Global Catalogue of Microorganisms (GCM) 10K type strain sequencing project: providing services to taxonomists for standard genome sequencing and annotation.</title>
        <authorList>
            <consortium name="The Broad Institute Genomics Platform"/>
            <consortium name="The Broad Institute Genome Sequencing Center for Infectious Disease"/>
            <person name="Wu L."/>
            <person name="Ma J."/>
        </authorList>
    </citation>
    <scope>NUCLEOTIDE SEQUENCE [LARGE SCALE GENOMIC DNA]</scope>
    <source>
        <strain evidence="5">JCM 16923</strain>
    </source>
</reference>
<sequence>MTYPPMGGPGPGYPPPGGPNDPATVALAQVQKRSRRRLTIILASVVVVLALVLAFAVNQVYFNKTGKTLIPGLALRSATDPGPDPFTDSVALVNKTQPAPTRVNTAQDNGVRVVNGTEPGLYATTGTASCDTAALGNQLASNPGAARAWAAVQGIRTSDIPWYLNSLTPVVLTADTWVTNYSYRSGNAVAYQAVLQSGTPVYVDAAGVPRAVCACGNPLRPPAAAPVGGYRIIGERWPGYTVNNTYRVTYNNTYVTNNTIVNEAPPAPAPDPVLQLIDLTSQQIVEQPAGGNLELPDQPPADTPNFFERAFAENVAPTFDSDEAAREQGLAAAGSTEPAEAVVQRAVQNDNQPDAAPDGTEAADQPGAPAPDAPADSTSAAASSSAAAVEPTQFRGTGDAIGTLIYREGDGRTVTCTLPTTFESATVAATNSDCTLTFERNDLLQARVNATVAADSDRVWKITPIGRSTPIEVVQADWQTLVTVTSSTTTPTTTTTEAPVTTTETPEPTSEAPTPEATQSPAAEPTPSTAVPSS</sequence>
<gene>
    <name evidence="4" type="ORF">GCM10022231_02240</name>
</gene>
<organism evidence="4 5">
    <name type="scientific">Gordonia caeni</name>
    <dbReference type="NCBI Taxonomy" id="1007097"/>
    <lineage>
        <taxon>Bacteria</taxon>
        <taxon>Bacillati</taxon>
        <taxon>Actinomycetota</taxon>
        <taxon>Actinomycetes</taxon>
        <taxon>Mycobacteriales</taxon>
        <taxon>Gordoniaceae</taxon>
        <taxon>Gordonia</taxon>
    </lineage>
</organism>
<dbReference type="Proteomes" id="UP001418444">
    <property type="component" value="Unassembled WGS sequence"/>
</dbReference>
<feature type="compositionally biased region" description="Low complexity" evidence="1">
    <location>
        <begin position="485"/>
        <end position="518"/>
    </location>
</feature>
<evidence type="ECO:0000259" key="3">
    <source>
        <dbReference type="Pfam" id="PF20568"/>
    </source>
</evidence>
<feature type="region of interest" description="Disordered" evidence="1">
    <location>
        <begin position="1"/>
        <end position="22"/>
    </location>
</feature>
<evidence type="ECO:0000256" key="1">
    <source>
        <dbReference type="SAM" id="MobiDB-lite"/>
    </source>
</evidence>